<keyword evidence="8" id="KW-1185">Reference proteome</keyword>
<dbReference type="PROSITE" id="PS51698">
    <property type="entry name" value="U_BOX"/>
    <property type="match status" value="1"/>
</dbReference>
<dbReference type="PaxDb" id="3827-XP_004512054.1"/>
<evidence type="ECO:0000256" key="6">
    <source>
        <dbReference type="SAM" id="MobiDB-lite"/>
    </source>
</evidence>
<dbReference type="Pfam" id="PF25598">
    <property type="entry name" value="ARM_PUB"/>
    <property type="match status" value="1"/>
</dbReference>
<comment type="pathway">
    <text evidence="2">Protein modification; protein ubiquitination.</text>
</comment>
<dbReference type="GO" id="GO:0061630">
    <property type="term" value="F:ubiquitin protein ligase activity"/>
    <property type="evidence" value="ECO:0007669"/>
    <property type="project" value="UniProtKB-EC"/>
</dbReference>
<dbReference type="Gene3D" id="3.30.40.10">
    <property type="entry name" value="Zinc/RING finger domain, C3HC4 (zinc finger)"/>
    <property type="match status" value="1"/>
</dbReference>
<keyword evidence="5" id="KW-0833">Ubl conjugation pathway</keyword>
<evidence type="ECO:0000256" key="4">
    <source>
        <dbReference type="ARBA" id="ARBA00022679"/>
    </source>
</evidence>
<feature type="compositionally biased region" description="Polar residues" evidence="6">
    <location>
        <begin position="721"/>
        <end position="730"/>
    </location>
</feature>
<evidence type="ECO:0000256" key="5">
    <source>
        <dbReference type="ARBA" id="ARBA00022786"/>
    </source>
</evidence>
<feature type="domain" description="U-box" evidence="7">
    <location>
        <begin position="273"/>
        <end position="347"/>
    </location>
</feature>
<dbReference type="RefSeq" id="XP_004512054.1">
    <property type="nucleotide sequence ID" value="XM_004511997.3"/>
</dbReference>
<dbReference type="EC" id="2.3.2.27" evidence="3"/>
<dbReference type="Gene3D" id="1.25.10.10">
    <property type="entry name" value="Leucine-rich Repeat Variant"/>
    <property type="match status" value="1"/>
</dbReference>
<evidence type="ECO:0000256" key="1">
    <source>
        <dbReference type="ARBA" id="ARBA00000900"/>
    </source>
</evidence>
<feature type="compositionally biased region" description="Basic and acidic residues" evidence="6">
    <location>
        <begin position="731"/>
        <end position="740"/>
    </location>
</feature>
<protein>
    <recommendedName>
        <fullName evidence="3">RING-type E3 ubiquitin transferase</fullName>
        <ecNumber evidence="3">2.3.2.27</ecNumber>
    </recommendedName>
</protein>
<reference evidence="8" key="1">
    <citation type="journal article" date="2013" name="Nat. Biotechnol.">
        <title>Draft genome sequence of chickpea (Cicer arietinum) provides a resource for trait improvement.</title>
        <authorList>
            <person name="Varshney R.K."/>
            <person name="Song C."/>
            <person name="Saxena R.K."/>
            <person name="Azam S."/>
            <person name="Yu S."/>
            <person name="Sharpe A.G."/>
            <person name="Cannon S."/>
            <person name="Baek J."/>
            <person name="Rosen B.D."/>
            <person name="Tar'an B."/>
            <person name="Millan T."/>
            <person name="Zhang X."/>
            <person name="Ramsay L.D."/>
            <person name="Iwata A."/>
            <person name="Wang Y."/>
            <person name="Nelson W."/>
            <person name="Farmer A.D."/>
            <person name="Gaur P.M."/>
            <person name="Soderlund C."/>
            <person name="Penmetsa R.V."/>
            <person name="Xu C."/>
            <person name="Bharti A.K."/>
            <person name="He W."/>
            <person name="Winter P."/>
            <person name="Zhao S."/>
            <person name="Hane J.K."/>
            <person name="Carrasquilla-Garcia N."/>
            <person name="Condie J.A."/>
            <person name="Upadhyaya H.D."/>
            <person name="Luo M.C."/>
            <person name="Thudi M."/>
            <person name="Gowda C.L."/>
            <person name="Singh N.P."/>
            <person name="Lichtenzveig J."/>
            <person name="Gali K.K."/>
            <person name="Rubio J."/>
            <person name="Nadarajan N."/>
            <person name="Dolezel J."/>
            <person name="Bansal K.C."/>
            <person name="Xu X."/>
            <person name="Edwards D."/>
            <person name="Zhang G."/>
            <person name="Kahl G."/>
            <person name="Gil J."/>
            <person name="Singh K.B."/>
            <person name="Datta S.K."/>
            <person name="Jackson S.A."/>
            <person name="Wang J."/>
            <person name="Cook D.R."/>
        </authorList>
    </citation>
    <scope>NUCLEOTIDE SEQUENCE [LARGE SCALE GENOMIC DNA]</scope>
    <source>
        <strain evidence="8">cv. CDC Frontier</strain>
    </source>
</reference>
<dbReference type="InterPro" id="IPR011989">
    <property type="entry name" value="ARM-like"/>
</dbReference>
<gene>
    <name evidence="9 10" type="primary">LOC101505400</name>
</gene>
<reference evidence="9 10" key="2">
    <citation type="submission" date="2025-04" db="UniProtKB">
        <authorList>
            <consortium name="RefSeq"/>
        </authorList>
    </citation>
    <scope>IDENTIFICATION</scope>
    <source>
        <tissue evidence="9 10">Etiolated seedlings</tissue>
    </source>
</reference>
<keyword evidence="4" id="KW-0808">Transferase</keyword>
<feature type="region of interest" description="Disordered" evidence="6">
    <location>
        <begin position="716"/>
        <end position="762"/>
    </location>
</feature>
<dbReference type="SUPFAM" id="SSF48371">
    <property type="entry name" value="ARM repeat"/>
    <property type="match status" value="1"/>
</dbReference>
<dbReference type="SUPFAM" id="SSF57850">
    <property type="entry name" value="RING/U-box"/>
    <property type="match status" value="1"/>
</dbReference>
<dbReference type="InterPro" id="IPR013083">
    <property type="entry name" value="Znf_RING/FYVE/PHD"/>
</dbReference>
<evidence type="ECO:0000313" key="9">
    <source>
        <dbReference type="RefSeq" id="XP_004512054.1"/>
    </source>
</evidence>
<dbReference type="KEGG" id="cam:101505400"/>
<dbReference type="InterPro" id="IPR016024">
    <property type="entry name" value="ARM-type_fold"/>
</dbReference>
<dbReference type="PANTHER" id="PTHR23315">
    <property type="entry name" value="U BOX DOMAIN-CONTAINING"/>
    <property type="match status" value="1"/>
</dbReference>
<feature type="region of interest" description="Disordered" evidence="6">
    <location>
        <begin position="230"/>
        <end position="261"/>
    </location>
</feature>
<evidence type="ECO:0000313" key="10">
    <source>
        <dbReference type="RefSeq" id="XP_027193419.1"/>
    </source>
</evidence>
<sequence>MRTVTGEEVEMLPNSRLFQVHSKICTELLKLVDSIMRILPEIEAARPKCSSGIESLCFLNNSIEKAKLLLQHCSECSKLYLAVTGDTVLSRCQKAKKSLEKSLIPIQGMVPLMLAVKVSRIIDDLEFATFVLDSAEEEAGRVVTELLQRGTSTSDSADDFEIKALQFAAPRLNLTSKKAILIEIRSIKKLAVKVGPNDQKKNMILRYLMHLLKKHGNFIVGEHMEEFYSHSKETKANDNNSSRDSRRSRRVESDPSLNYGQYRSHTSELDRVIPPEEYKCPISLRLMYDPVIIASGVTYERMWITKWFSEGKTICPKTKKELPHMSLTPNVVMKDLISKWCKHNGVSIPDPSRHAEDFHLMDASITSIKSLGSYFNDLNLSMDLTSMSLGSLDTSYNSDASRVKTNNDLNLMMSKTSENSYKQRVHAEIHDTDLMLLPKLHDLQWDSQCKVIEDLKDHLKSNSQAISSVSAENLVEPVVRFLSNANDLHDVKALTAGTQLLLEFVNYCRNGMDNLSEDTFIKLANLLDSEVIGQVLAIMEELSGDGYSKSKITASNALTCVLKLLDSDNKGFQQQAIRIMYNLSFNIEVCPHMVSLNCILKLLPFFKDRAVLRYCIYILKNICDTEEGRNSISETKGCISSIAEILDSGSNEEQEHALDVLQSLCSCSQSVDYSKLILDENIINPLFYISLNGSDKGKESALELLHILRDAKYVENEDSSSEPITNTSRDSNSHHEENRSSKRSPFLKLFSKPSSHAAKTKR</sequence>
<dbReference type="InterPro" id="IPR058678">
    <property type="entry name" value="ARM_PUB"/>
</dbReference>
<dbReference type="UniPathway" id="UPA00143"/>
<evidence type="ECO:0000256" key="3">
    <source>
        <dbReference type="ARBA" id="ARBA00012483"/>
    </source>
</evidence>
<dbReference type="eggNOG" id="KOG0167">
    <property type="taxonomic scope" value="Eukaryota"/>
</dbReference>
<feature type="compositionally biased region" description="Basic and acidic residues" evidence="6">
    <location>
        <begin position="230"/>
        <end position="253"/>
    </location>
</feature>
<dbReference type="PANTHER" id="PTHR23315:SF240">
    <property type="entry name" value="U-BOX DOMAIN-CONTAINING PROTEIN 5"/>
    <property type="match status" value="1"/>
</dbReference>
<dbReference type="GeneID" id="101505400"/>
<organism evidence="8 9">
    <name type="scientific">Cicer arietinum</name>
    <name type="common">Chickpea</name>
    <name type="synonym">Garbanzo</name>
    <dbReference type="NCBI Taxonomy" id="3827"/>
    <lineage>
        <taxon>Eukaryota</taxon>
        <taxon>Viridiplantae</taxon>
        <taxon>Streptophyta</taxon>
        <taxon>Embryophyta</taxon>
        <taxon>Tracheophyta</taxon>
        <taxon>Spermatophyta</taxon>
        <taxon>Magnoliopsida</taxon>
        <taxon>eudicotyledons</taxon>
        <taxon>Gunneridae</taxon>
        <taxon>Pentapetalae</taxon>
        <taxon>rosids</taxon>
        <taxon>fabids</taxon>
        <taxon>Fabales</taxon>
        <taxon>Fabaceae</taxon>
        <taxon>Papilionoideae</taxon>
        <taxon>50 kb inversion clade</taxon>
        <taxon>NPAAA clade</taxon>
        <taxon>Hologalegina</taxon>
        <taxon>IRL clade</taxon>
        <taxon>Cicereae</taxon>
        <taxon>Cicer</taxon>
    </lineage>
</organism>
<dbReference type="InterPro" id="IPR045210">
    <property type="entry name" value="RING-Ubox_PUB"/>
</dbReference>
<dbReference type="Pfam" id="PF04564">
    <property type="entry name" value="U-box"/>
    <property type="match status" value="1"/>
</dbReference>
<dbReference type="STRING" id="3827.A0A1S2YYS2"/>
<evidence type="ECO:0000313" key="8">
    <source>
        <dbReference type="Proteomes" id="UP000087171"/>
    </source>
</evidence>
<dbReference type="CDD" id="cd16664">
    <property type="entry name" value="RING-Ubox_PUB"/>
    <property type="match status" value="1"/>
</dbReference>
<dbReference type="OrthoDB" id="10064100at2759"/>
<dbReference type="GO" id="GO:0016567">
    <property type="term" value="P:protein ubiquitination"/>
    <property type="evidence" value="ECO:0007669"/>
    <property type="project" value="UniProtKB-UniPathway"/>
</dbReference>
<comment type="catalytic activity">
    <reaction evidence="1">
        <text>S-ubiquitinyl-[E2 ubiquitin-conjugating enzyme]-L-cysteine + [acceptor protein]-L-lysine = [E2 ubiquitin-conjugating enzyme]-L-cysteine + N(6)-ubiquitinyl-[acceptor protein]-L-lysine.</text>
        <dbReference type="EC" id="2.3.2.27"/>
    </reaction>
</comment>
<evidence type="ECO:0000259" key="7">
    <source>
        <dbReference type="PROSITE" id="PS51698"/>
    </source>
</evidence>
<dbReference type="AlphaFoldDB" id="A0A1S2YYS2"/>
<dbReference type="InterPro" id="IPR003613">
    <property type="entry name" value="Ubox_domain"/>
</dbReference>
<dbReference type="Proteomes" id="UP000087171">
    <property type="component" value="Chromosome Ca8"/>
</dbReference>
<evidence type="ECO:0000256" key="2">
    <source>
        <dbReference type="ARBA" id="ARBA00004906"/>
    </source>
</evidence>
<dbReference type="SMART" id="SM00504">
    <property type="entry name" value="Ubox"/>
    <property type="match status" value="1"/>
</dbReference>
<proteinExistence type="predicted"/>
<name>A0A1S2YYS2_CICAR</name>
<accession>A0A1S2YYS2</accession>
<dbReference type="RefSeq" id="XP_027193419.1">
    <property type="nucleotide sequence ID" value="XM_027337618.1"/>
</dbReference>